<organism evidence="16">
    <name type="scientific">Nothobranchius foerschi</name>
    <dbReference type="NCBI Taxonomy" id="451737"/>
    <lineage>
        <taxon>Eukaryota</taxon>
        <taxon>Metazoa</taxon>
        <taxon>Chordata</taxon>
        <taxon>Craniata</taxon>
        <taxon>Vertebrata</taxon>
        <taxon>Euteleostomi</taxon>
        <taxon>Actinopterygii</taxon>
        <taxon>Neopterygii</taxon>
        <taxon>Teleostei</taxon>
        <taxon>Neoteleostei</taxon>
        <taxon>Acanthomorphata</taxon>
        <taxon>Ovalentaria</taxon>
        <taxon>Atherinomorphae</taxon>
        <taxon>Cyprinodontiformes</taxon>
        <taxon>Nothobranchiidae</taxon>
        <taxon>Nothobranchius</taxon>
    </lineage>
</organism>
<keyword evidence="15" id="KW-0830">Ubiquinone</keyword>
<dbReference type="GO" id="GO:0031966">
    <property type="term" value="C:mitochondrial membrane"/>
    <property type="evidence" value="ECO:0007669"/>
    <property type="project" value="UniProtKB-SubCell"/>
</dbReference>
<keyword evidence="10 15" id="KW-1133">Transmembrane helix</keyword>
<proteinExistence type="inferred from homology"/>
<dbReference type="PANTHER" id="PTHR11435">
    <property type="entry name" value="NADH UBIQUINONE OXIDOREDUCTASE SUBUNIT ND6"/>
    <property type="match status" value="1"/>
</dbReference>
<feature type="transmembrane region" description="Helical" evidence="15">
    <location>
        <begin position="87"/>
        <end position="106"/>
    </location>
</feature>
<accession>A0A518LYD8</accession>
<feature type="transmembrane region" description="Helical" evidence="15">
    <location>
        <begin position="5"/>
        <end position="21"/>
    </location>
</feature>
<evidence type="ECO:0000256" key="3">
    <source>
        <dbReference type="ARBA" id="ARBA00012944"/>
    </source>
</evidence>
<keyword evidence="5 15" id="KW-0813">Transport</keyword>
<dbReference type="CTD" id="4541"/>
<feature type="transmembrane region" description="Helical" evidence="15">
    <location>
        <begin position="135"/>
        <end position="162"/>
    </location>
</feature>
<evidence type="ECO:0000256" key="1">
    <source>
        <dbReference type="ARBA" id="ARBA00004225"/>
    </source>
</evidence>
<evidence type="ECO:0000256" key="14">
    <source>
        <dbReference type="ARBA" id="ARBA00049551"/>
    </source>
</evidence>
<comment type="similarity">
    <text evidence="2 15">Belongs to the complex I subunit 6 family.</text>
</comment>
<evidence type="ECO:0000256" key="10">
    <source>
        <dbReference type="ARBA" id="ARBA00022989"/>
    </source>
</evidence>
<dbReference type="AlphaFoldDB" id="A0A518LYD8"/>
<protein>
    <recommendedName>
        <fullName evidence="4 15">NADH-ubiquinone oxidoreductase chain 6</fullName>
        <ecNumber evidence="3 15">7.1.1.2</ecNumber>
    </recommendedName>
</protein>
<dbReference type="InterPro" id="IPR001457">
    <property type="entry name" value="NADH_UbQ/plastoQ_OxRdtase_su6"/>
</dbReference>
<evidence type="ECO:0000256" key="8">
    <source>
        <dbReference type="ARBA" id="ARBA00022967"/>
    </source>
</evidence>
<dbReference type="Pfam" id="PF00499">
    <property type="entry name" value="Oxidored_q3"/>
    <property type="match status" value="1"/>
</dbReference>
<dbReference type="InterPro" id="IPR050269">
    <property type="entry name" value="ComplexI_Subunit6"/>
</dbReference>
<evidence type="ECO:0000256" key="12">
    <source>
        <dbReference type="ARBA" id="ARBA00023128"/>
    </source>
</evidence>
<comment type="function">
    <text evidence="15">Core subunit of the mitochondrial membrane respiratory chain NADH dehydrogenase (Complex I) which catalyzes electron transfer from NADH through the respiratory chain, using ubiquinone as an electron acceptor. Essential for the catalytic activity and assembly of complex I.</text>
</comment>
<comment type="subcellular location">
    <subcellularLocation>
        <location evidence="1 15">Mitochondrion membrane</location>
        <topology evidence="1 15">Multi-pass membrane protein</topology>
    </subcellularLocation>
</comment>
<evidence type="ECO:0000256" key="2">
    <source>
        <dbReference type="ARBA" id="ARBA00005698"/>
    </source>
</evidence>
<name>A0A518LYD8_9TELE</name>
<evidence type="ECO:0000256" key="6">
    <source>
        <dbReference type="ARBA" id="ARBA00022660"/>
    </source>
</evidence>
<sequence length="172" mass="18058">MVYIVYLCMVVMVVGLGVVVSNSSPYFSALGLVVVAGACCVILACQGMSFYSLVLFLIYLGGMMVVFGFSTALVFDPLPVSLGSFNVLVSLIFFICLAFVIVFVLWGMSSGSVDLLTSGLVLSSLKNDTGGVSYLYLYGGAMLVFAALVLLLTLLATVGLVWGLEVGGLRSV</sequence>
<keyword evidence="12 15" id="KW-0496">Mitochondrion</keyword>
<keyword evidence="7 15" id="KW-0812">Transmembrane</keyword>
<evidence type="ECO:0000256" key="5">
    <source>
        <dbReference type="ARBA" id="ARBA00022448"/>
    </source>
</evidence>
<feature type="transmembrane region" description="Helical" evidence="15">
    <location>
        <begin position="52"/>
        <end position="75"/>
    </location>
</feature>
<evidence type="ECO:0000256" key="9">
    <source>
        <dbReference type="ARBA" id="ARBA00022982"/>
    </source>
</evidence>
<dbReference type="EMBL" id="MK784247">
    <property type="protein sequence ID" value="QDW10500.1"/>
    <property type="molecule type" value="Genomic_DNA"/>
</dbReference>
<dbReference type="Gene3D" id="1.20.120.1200">
    <property type="entry name" value="NADH-ubiquinone/plastoquinone oxidoreductase chain 6, subunit NuoJ"/>
    <property type="match status" value="1"/>
</dbReference>
<dbReference type="GO" id="GO:0008137">
    <property type="term" value="F:NADH dehydrogenase (ubiquinone) activity"/>
    <property type="evidence" value="ECO:0007669"/>
    <property type="project" value="UniProtKB-UniRule"/>
</dbReference>
<dbReference type="GeneID" id="41660457"/>
<dbReference type="InterPro" id="IPR042106">
    <property type="entry name" value="Nuo/plastoQ_OxRdtase_6_NuoJ"/>
</dbReference>
<evidence type="ECO:0000256" key="7">
    <source>
        <dbReference type="ARBA" id="ARBA00022692"/>
    </source>
</evidence>
<evidence type="ECO:0000256" key="4">
    <source>
        <dbReference type="ARBA" id="ARBA00021095"/>
    </source>
</evidence>
<reference evidence="16" key="1">
    <citation type="journal article" date="2019" name="Cell">
        <title>Relaxed Selection Limits Lifespan by Increasing Mutation Load.</title>
        <authorList>
            <person name="Cui R."/>
            <person name="Medeiros T."/>
            <person name="Willemsen D."/>
            <person name="Iasi L.N.M."/>
            <person name="Collier G.E."/>
            <person name="Graef M."/>
            <person name="Reichard M."/>
            <person name="Valenzano D.R."/>
        </authorList>
    </citation>
    <scope>NUCLEOTIDE SEQUENCE</scope>
    <source>
        <strain evidence="16">Soga</strain>
    </source>
</reference>
<dbReference type="PANTHER" id="PTHR11435:SF1">
    <property type="entry name" value="NADH-UBIQUINONE OXIDOREDUCTASE CHAIN 6"/>
    <property type="match status" value="1"/>
</dbReference>
<evidence type="ECO:0000256" key="15">
    <source>
        <dbReference type="RuleBase" id="RU004430"/>
    </source>
</evidence>
<keyword evidence="9 15" id="KW-0249">Electron transport</keyword>
<evidence type="ECO:0000313" key="16">
    <source>
        <dbReference type="EMBL" id="QDW10500.1"/>
    </source>
</evidence>
<keyword evidence="11 15" id="KW-0520">NAD</keyword>
<keyword evidence="6 15" id="KW-0679">Respiratory chain</keyword>
<dbReference type="EC" id="7.1.1.2" evidence="3 15"/>
<evidence type="ECO:0000256" key="13">
    <source>
        <dbReference type="ARBA" id="ARBA00023136"/>
    </source>
</evidence>
<keyword evidence="13 15" id="KW-0472">Membrane</keyword>
<geneLocation type="mitochondrion" evidence="16"/>
<dbReference type="RefSeq" id="YP_009685970.1">
    <property type="nucleotide sequence ID" value="NC_044460.1"/>
</dbReference>
<keyword evidence="8 15" id="KW-1278">Translocase</keyword>
<evidence type="ECO:0000256" key="11">
    <source>
        <dbReference type="ARBA" id="ARBA00023027"/>
    </source>
</evidence>
<gene>
    <name evidence="16" type="primary">ND6</name>
</gene>
<feature type="transmembrane region" description="Helical" evidence="15">
    <location>
        <begin position="27"/>
        <end position="45"/>
    </location>
</feature>
<comment type="catalytic activity">
    <reaction evidence="14 15">
        <text>a ubiquinone + NADH + 5 H(+)(in) = a ubiquinol + NAD(+) + 4 H(+)(out)</text>
        <dbReference type="Rhea" id="RHEA:29091"/>
        <dbReference type="Rhea" id="RHEA-COMP:9565"/>
        <dbReference type="Rhea" id="RHEA-COMP:9566"/>
        <dbReference type="ChEBI" id="CHEBI:15378"/>
        <dbReference type="ChEBI" id="CHEBI:16389"/>
        <dbReference type="ChEBI" id="CHEBI:17976"/>
        <dbReference type="ChEBI" id="CHEBI:57540"/>
        <dbReference type="ChEBI" id="CHEBI:57945"/>
        <dbReference type="EC" id="7.1.1.2"/>
    </reaction>
</comment>